<protein>
    <submittedName>
        <fullName evidence="1">Serine/threonine protein kinase</fullName>
    </submittedName>
</protein>
<reference evidence="1" key="1">
    <citation type="submission" date="2022-07" db="EMBL/GenBank/DDBJ databases">
        <title>Phylogenomic reconstructions and comparative analyses of Kickxellomycotina fungi.</title>
        <authorList>
            <person name="Reynolds N.K."/>
            <person name="Stajich J.E."/>
            <person name="Barry K."/>
            <person name="Grigoriev I.V."/>
            <person name="Crous P."/>
            <person name="Smith M.E."/>
        </authorList>
    </citation>
    <scope>NUCLEOTIDE SEQUENCE</scope>
    <source>
        <strain evidence="1">Benny 63K</strain>
    </source>
</reference>
<sequence length="471" mass="52480">MPITANTRTTPVSPRQKSGAMLNQSIDNGNLQFVKLIGVGTYGEVYRTIDRRTNEVYAVKVLPRKHTPETLQTQQQGAPISEEPIIEARLLSREVSLYSRIPPHNNIVRLERMLHTPDQLFMVMENCPGGDLYNNISNNPYFHLPGNDALIRRLFLQLVSAVEHCHTHGVYHRDIKPENVLVTQDFLNVKLIDFGLSTSNQWCGEIGCGSAYYMSPECQGGINNNLDCYAAAPNDVWALGIILINLTTGRNPWNRAHTSDALFRRYLTEKSFLCQAIRATPHFEHIIHRVLDINPITRCTLQELRQLVQSCPRFVEAPANNHAQQASPAYVVHPANDEDFAVTRKREYHVQQTVAGIAAALPNTNNGMMSAGVAQQYQQITGPSLQVRLHQYQHHKQHRPAPTDSMSFSSTDSIYELFSTTNKLMGYPPFCIPGMGKTGDTVGSIAINKTTASPAISCCSNDFVCAAAHGF</sequence>
<keyword evidence="1" id="KW-0418">Kinase</keyword>
<keyword evidence="1" id="KW-0723">Serine/threonine-protein kinase</keyword>
<accession>A0ACC1IQJ7</accession>
<proteinExistence type="predicted"/>
<keyword evidence="2" id="KW-1185">Reference proteome</keyword>
<evidence type="ECO:0000313" key="2">
    <source>
        <dbReference type="Proteomes" id="UP001150581"/>
    </source>
</evidence>
<comment type="caution">
    <text evidence="1">The sequence shown here is derived from an EMBL/GenBank/DDBJ whole genome shotgun (WGS) entry which is preliminary data.</text>
</comment>
<gene>
    <name evidence="1" type="primary">SKS1_2</name>
    <name evidence="1" type="ORF">LPJ66_002397</name>
</gene>
<evidence type="ECO:0000313" key="1">
    <source>
        <dbReference type="EMBL" id="KAJ1898997.1"/>
    </source>
</evidence>
<dbReference type="Proteomes" id="UP001150581">
    <property type="component" value="Unassembled WGS sequence"/>
</dbReference>
<keyword evidence="1" id="KW-0808">Transferase</keyword>
<name>A0ACC1IQJ7_9FUNG</name>
<organism evidence="1 2">
    <name type="scientific">Kickxella alabastrina</name>
    <dbReference type="NCBI Taxonomy" id="61397"/>
    <lineage>
        <taxon>Eukaryota</taxon>
        <taxon>Fungi</taxon>
        <taxon>Fungi incertae sedis</taxon>
        <taxon>Zoopagomycota</taxon>
        <taxon>Kickxellomycotina</taxon>
        <taxon>Kickxellomycetes</taxon>
        <taxon>Kickxellales</taxon>
        <taxon>Kickxellaceae</taxon>
        <taxon>Kickxella</taxon>
    </lineage>
</organism>
<dbReference type="EMBL" id="JANBPG010000190">
    <property type="protein sequence ID" value="KAJ1898997.1"/>
    <property type="molecule type" value="Genomic_DNA"/>
</dbReference>